<dbReference type="PANTHER" id="PTHR14042:SF24">
    <property type="entry name" value="PROTEIN DOPEY-1 HOMOLOG"/>
    <property type="match status" value="1"/>
</dbReference>
<keyword evidence="1" id="KW-0813">Transport</keyword>
<dbReference type="Pfam" id="PF04118">
    <property type="entry name" value="Dopey_N"/>
    <property type="match status" value="1"/>
</dbReference>
<dbReference type="GO" id="GO:0005802">
    <property type="term" value="C:trans-Golgi network"/>
    <property type="evidence" value="ECO:0007669"/>
    <property type="project" value="TreeGrafter"/>
</dbReference>
<dbReference type="Pfam" id="PF24598">
    <property type="entry name" value="DOP1_C"/>
    <property type="match status" value="1"/>
</dbReference>
<evidence type="ECO:0000256" key="2">
    <source>
        <dbReference type="ARBA" id="ARBA00022927"/>
    </source>
</evidence>
<name>A0A4S2LNF3_OPIFE</name>
<sequence length="2848" mass="314000">MNTEEALENHAKFRSFTAQVDKSLKGFEYSTEWADLISALGRLIKVIQSNSKAGYIPRGFLIGKRLAQCLHPALPPGVHCKALECYDVIFRTIGPQRLVPDLPIYGAGLFSLLGPSAMAVKPPLFDIFQEHLLPLGTALQPAFMGLLQGLLPGLEQGAEFSERGVKTVEMFCAAVGPKFFYTCLWKILIHSPSARHFGMSFVLNHFNKRKPLEDQDYIYGLNRRVLIQSLSRLFGDSVLLVQRDALDFLLMALPIHFISLPNVNVADGPLSTEDCKTLCTSALCVLLRRDASLNRRLFTWLKGGQPVEVVSYHSSTAVQNPHRPLTMAYSVLSHCKEVHDFMTTHDQVTELDQYVQSLYFNRYSKAILIDAVRQIIRRPTCLPLPNQLIGLWDSESLTAKRASNVAIERGIAERPYRILTGLLDRCDLGVSIIETVLSDILRYTYDGFHILKQRSSAWIGSDSTKILHPKPPTKCGFDTISAVADSDVVAMIMNHVLAKDNTKSLSLRIEAQSKKLSLPPTGEVLAPEPEFSDMVRTEETNMLQSFDAATTGHRSGACDSVPTYRLTASDEFLRTAHLFLSNLDGSFLWEYIETEFSRLLATRSTAGASRVQQLRPHFQLDDLCRVVHFLVTKLPIDTYPGVRDYHLPRLTSHLLRCMMQKIQATTDADKGSLPPAHISSLLSVVGCLVSQMFEFIMSMFDKAKIFSVNDPKISNPKSETGPDISKEKTMSRSIEPNLAAVATTIGHFRQLFGIFCVHILEFSPQQMRCILRTIRNNKYPVTPDIKHTSVIGLQNSHIPDRLVWLEVFTQMCRLLLRLSDFPLLISSSSECSQHGSSGICGPSELMQLFCGDLTSSSRNSSEDVLPEWFACLLYASTELENFDMKSIALYTLLELLFASASIHGWMEGVEVNPIGAPDSYPLLNAYSLSDKGNRAPKMRLILPVLSGRLLTYVVRHTDTFQHLGVSLWHYLSQSHSAYHEDVANLFLRLHQIAPPTSNASHVNSAPGCPIGRISSNVEAFILSQMLSTDLHTQVDAQQRFALLWHLMRPSPGSSSVTRTVPGRESKLAAFSSSIAAPCWRLLYMDSYEFANVSVGRKRHSFSHPFIPFYRCVLLLLDHLDIDIPWGPMGPVGTVGFNSALSFLPNGYMNSDSIACNISEAGSAGLVRSVLRDQAVQWAVRALRTGQVDRLMAPILAALLHPATVRISLKARVILDNQRLLHGKRNGMWRSKFNQQESTEALDFTLEADEESASSKEFTVDHQLQVSEQDVFGPTYRTMDMLSVLQTKLRSINSGSAKQETGVNTSEHQATTQTYVTGDNASTVLPLHEHLVIYLQNHDANQVVYALSRLRALLSLAPTVFVSSLLVCPVTGGSANDPTASPAIYLFGISLVELLARHRRALAGGNFYAPATQVELNRVIQAQPTLLEVVVNLCILIMCSQLPCTGECPISSRDSSSDACESRYRFTESEFRANKYAQKAAAEILELIVKELVNISNYSGFEAYLIDSSQLLPPGRQGSNVGQRSNGRLEDGTSGLKFPTTAGRRLVDAISIRTCLTSVIFHCLASAVEIAHWPGSPSNWLSSLSSTEASSLPTCLRLLLINELSSGLPDSFHTAYLCSLVRLTQTVLELNPWSLDPHASSSGSQTSHPNTVWTGASNACSTVQAAQNYSGDLDSSLLSKFRPDQVLKIWLDAFSGLPRSLVNEPLFRTACLSVHWNSAFIPSRTSCREEGALLCDVLSLALSPPKAYAGSLSERGLTCRRDLHPVWYQFIFATLASWNAYTPYLLRVTVEQICSNLSALTNQCFLSESDYRQSSAYYSKEHLFLPGDYTLASLACLQGIYSALLLPGGSANSAAWFRKISGQPCVTVSGPTTSQLAGFPDSVAKSAELAETLAELTRNDANIISATTKGLSAADQSISSVARYDPLFPSPLASGGGAQTTASPSSSSQGLTSEPSVILAPSLAENGTEAKTNVQHFAAIFTSRTKDLFGQSNFPNPDEHPLMQAQAELFRLLPSVLTSLASIWEAFNRHSSGNTSVTDSSQSPELPWPVMPAVPMTRLPAFTALGTPTSVRSAIWMLLEPIALHHPASFLITMALAWPPNLVYSHSGTTAASKCGGILSLLTPSYSEVQNENEGPNYLPLLPEQVSLLRLFSGYVFDEPPIGLLLPASTFIDKLRDLVRQPLTNVGLLAHLEQANSLGVLIGSQNTVGSSASVTGSTRKPNRAELRVRIQVNLLHLLYAWLINEPRSITPNLLLILLRDLISIPVDTSSSGISGIGSSVSLPPVAVFLLVKIFNVFIQLNGKTEDRREQRELQELCHRILESTTAVAASSLEQPSWFRRTLQVRQPDARGSSSPVPPPPPPLPATSENDLLTMNHSSSSSTERADLCNSRSATNLVTTECDSPAANPRFSRIDAGAERKTETVSYSSTTLMNDGIQSKVDGDLAVQAMELLAEHMASLLDFVYKSDEKDRIPAFLASILSSIFPYLRVRMPSNSQHFTAASKLLASVSSFQYTRRAWRREVLDLFFEPVFFQMNAFALQSWNLIIDNLMTQDKNTFKEVLMRLTFSQPGTLNLFSNREAEHDLRAAYLKKLSYLIYASDVDQYAKAMPELLERLAECLRLGQGIVPQVHAQVFVFARTLVSRMSPIQLTSLWPIVIPELILVFKSLVKHVESNRVPSADKPKSLHSQLSNEPSSKEMCMYLSACKFLATGLLCSGDEAPQFSFYQWIFVNETGEYEQHEQENETAVQHAHFIPLIVSVTESLRHLEVNRPLQRGKFDGSLTQPVQGCLHILAVRQLTDFSQLSPFLYSLNGKTDTLGASAREDGSDLVVHLALEASLAQEFPEPVGAR</sequence>
<dbReference type="GO" id="GO:0005829">
    <property type="term" value="C:cytosol"/>
    <property type="evidence" value="ECO:0007669"/>
    <property type="project" value="GOC"/>
</dbReference>
<dbReference type="GO" id="GO:0005768">
    <property type="term" value="C:endosome"/>
    <property type="evidence" value="ECO:0007669"/>
    <property type="project" value="TreeGrafter"/>
</dbReference>
<reference evidence="8 9" key="1">
    <citation type="journal article" date="2019" name="BMC Genomics">
        <title>New insights from Opisthorchis felineus genome: update on genomics of the epidemiologically important liver flukes.</title>
        <authorList>
            <person name="Ershov N.I."/>
            <person name="Mordvinov V.A."/>
            <person name="Prokhortchouk E.B."/>
            <person name="Pakharukova M.Y."/>
            <person name="Gunbin K.V."/>
            <person name="Ustyantsev K."/>
            <person name="Genaev M.A."/>
            <person name="Blinov A.G."/>
            <person name="Mazur A."/>
            <person name="Boulygina E."/>
            <person name="Tsygankova S."/>
            <person name="Khrameeva E."/>
            <person name="Chekanov N."/>
            <person name="Fan G."/>
            <person name="Xiao A."/>
            <person name="Zhang H."/>
            <person name="Xu X."/>
            <person name="Yang H."/>
            <person name="Solovyev V."/>
            <person name="Lee S.M."/>
            <person name="Liu X."/>
            <person name="Afonnikov D.A."/>
            <person name="Skryabin K.G."/>
        </authorList>
    </citation>
    <scope>NUCLEOTIDE SEQUENCE [LARGE SCALE GENOMIC DNA]</scope>
    <source>
        <strain evidence="8">AK-0245</strain>
        <tissue evidence="8">Whole organism</tissue>
    </source>
</reference>
<evidence type="ECO:0000313" key="9">
    <source>
        <dbReference type="Proteomes" id="UP000308267"/>
    </source>
</evidence>
<dbReference type="InterPro" id="IPR040314">
    <property type="entry name" value="DOP1"/>
</dbReference>
<accession>A0A4S2LNF3</accession>
<comment type="similarity">
    <text evidence="3">Belongs to the DOP1 family.</text>
</comment>
<feature type="region of interest" description="Disordered" evidence="4">
    <location>
        <begin position="1932"/>
        <end position="1953"/>
    </location>
</feature>
<evidence type="ECO:0000259" key="7">
    <source>
        <dbReference type="Pfam" id="PF24601"/>
    </source>
</evidence>
<protein>
    <submittedName>
        <fullName evidence="8">Uncharacterized protein</fullName>
    </submittedName>
</protein>
<dbReference type="GO" id="GO:0006895">
    <property type="term" value="P:Golgi to endosome transport"/>
    <property type="evidence" value="ECO:0007669"/>
    <property type="project" value="InterPro"/>
</dbReference>
<dbReference type="PANTHER" id="PTHR14042">
    <property type="entry name" value="DOPEY-RELATED"/>
    <property type="match status" value="1"/>
</dbReference>
<evidence type="ECO:0000256" key="4">
    <source>
        <dbReference type="SAM" id="MobiDB-lite"/>
    </source>
</evidence>
<keyword evidence="2" id="KW-0653">Protein transport</keyword>
<feature type="compositionally biased region" description="Low complexity" evidence="4">
    <location>
        <begin position="1938"/>
        <end position="1953"/>
    </location>
</feature>
<dbReference type="InterPro" id="IPR007249">
    <property type="entry name" value="DOP1_N"/>
</dbReference>
<evidence type="ECO:0000256" key="3">
    <source>
        <dbReference type="ARBA" id="ARBA00046326"/>
    </source>
</evidence>
<dbReference type="EMBL" id="SJOL01006494">
    <property type="protein sequence ID" value="TGZ65215.1"/>
    <property type="molecule type" value="Genomic_DNA"/>
</dbReference>
<proteinExistence type="inferred from homology"/>
<gene>
    <name evidence="8" type="ORF">CRM22_005981</name>
</gene>
<feature type="compositionally biased region" description="Polar residues" evidence="4">
    <location>
        <begin position="2365"/>
        <end position="2381"/>
    </location>
</feature>
<comment type="caution">
    <text evidence="8">The sequence shown here is derived from an EMBL/GenBank/DDBJ whole genome shotgun (WGS) entry which is preliminary data.</text>
</comment>
<dbReference type="Pfam" id="PF24601">
    <property type="entry name" value="TPR_DOP1"/>
    <property type="match status" value="1"/>
</dbReference>
<dbReference type="STRING" id="147828.A0A4S2LNF3"/>
<feature type="region of interest" description="Disordered" evidence="4">
    <location>
        <begin position="2343"/>
        <end position="2385"/>
    </location>
</feature>
<feature type="domain" description="DOP1-like C-terminal" evidence="6">
    <location>
        <begin position="2444"/>
        <end position="2743"/>
    </location>
</feature>
<evidence type="ECO:0000313" key="8">
    <source>
        <dbReference type="EMBL" id="TGZ65215.1"/>
    </source>
</evidence>
<dbReference type="InterPro" id="IPR056459">
    <property type="entry name" value="TPR_DOP1"/>
</dbReference>
<dbReference type="Proteomes" id="UP000308267">
    <property type="component" value="Unassembled WGS sequence"/>
</dbReference>
<feature type="domain" description="DOP1 N-terminal" evidence="5">
    <location>
        <begin position="11"/>
        <end position="303"/>
    </location>
</feature>
<feature type="domain" description="DOP1-like TPR" evidence="7">
    <location>
        <begin position="1325"/>
        <end position="1498"/>
    </location>
</feature>
<feature type="region of interest" description="Disordered" evidence="4">
    <location>
        <begin position="1514"/>
        <end position="1533"/>
    </location>
</feature>
<organism evidence="8 9">
    <name type="scientific">Opisthorchis felineus</name>
    <dbReference type="NCBI Taxonomy" id="147828"/>
    <lineage>
        <taxon>Eukaryota</taxon>
        <taxon>Metazoa</taxon>
        <taxon>Spiralia</taxon>
        <taxon>Lophotrochozoa</taxon>
        <taxon>Platyhelminthes</taxon>
        <taxon>Trematoda</taxon>
        <taxon>Digenea</taxon>
        <taxon>Opisthorchiida</taxon>
        <taxon>Opisthorchiata</taxon>
        <taxon>Opisthorchiidae</taxon>
        <taxon>Opisthorchis</taxon>
    </lineage>
</organism>
<dbReference type="InterPro" id="IPR056457">
    <property type="entry name" value="DOP1_C"/>
</dbReference>
<dbReference type="OrthoDB" id="297643at2759"/>
<keyword evidence="9" id="KW-1185">Reference proteome</keyword>
<feature type="compositionally biased region" description="Pro residues" evidence="4">
    <location>
        <begin position="2354"/>
        <end position="2363"/>
    </location>
</feature>
<dbReference type="GO" id="GO:0015031">
    <property type="term" value="P:protein transport"/>
    <property type="evidence" value="ECO:0007669"/>
    <property type="project" value="UniProtKB-KW"/>
</dbReference>
<evidence type="ECO:0000256" key="1">
    <source>
        <dbReference type="ARBA" id="ARBA00022448"/>
    </source>
</evidence>
<evidence type="ECO:0000259" key="5">
    <source>
        <dbReference type="Pfam" id="PF04118"/>
    </source>
</evidence>
<evidence type="ECO:0000259" key="6">
    <source>
        <dbReference type="Pfam" id="PF24598"/>
    </source>
</evidence>
<feature type="compositionally biased region" description="Polar residues" evidence="4">
    <location>
        <begin position="1514"/>
        <end position="1525"/>
    </location>
</feature>